<dbReference type="InterPro" id="IPR003607">
    <property type="entry name" value="HD/PDEase_dom"/>
</dbReference>
<sequence>MDTRMIQKIEKLVKDVHSNDPSGHDWYHIDRVRNLAVYIGKNEGSPHLGRIEAAALLHDISDEKLNESEREGQEKLEKIINSLGLHNEEKEKILDIAAKVSYHGGNEAGLDTLEAMAVRDADRLDAMGAIGVARTFAYGGMKGNPMFDPSLQVRENMTREEYRHGRSSTIHHFYEKLLLLKDLMCTRTGRELAEERHKFMELFLKQFYKEWNGQ</sequence>
<dbReference type="Pfam" id="PF01966">
    <property type="entry name" value="HD"/>
    <property type="match status" value="1"/>
</dbReference>
<comment type="caution">
    <text evidence="2">The sequence shown here is derived from an EMBL/GenBank/DDBJ whole genome shotgun (WGS) entry which is preliminary data.</text>
</comment>
<keyword evidence="3" id="KW-1185">Reference proteome</keyword>
<dbReference type="OrthoDB" id="9797344at2"/>
<dbReference type="PANTHER" id="PTHR33594:SF1">
    <property type="entry name" value="HD_PDEASE DOMAIN-CONTAINING PROTEIN"/>
    <property type="match status" value="1"/>
</dbReference>
<dbReference type="CDD" id="cd00077">
    <property type="entry name" value="HDc"/>
    <property type="match status" value="1"/>
</dbReference>
<organism evidence="2 3">
    <name type="scientific">Bacillus salacetis</name>
    <dbReference type="NCBI Taxonomy" id="2315464"/>
    <lineage>
        <taxon>Bacteria</taxon>
        <taxon>Bacillati</taxon>
        <taxon>Bacillota</taxon>
        <taxon>Bacilli</taxon>
        <taxon>Bacillales</taxon>
        <taxon>Bacillaceae</taxon>
        <taxon>Bacillus</taxon>
    </lineage>
</organism>
<dbReference type="InterPro" id="IPR006674">
    <property type="entry name" value="HD_domain"/>
</dbReference>
<dbReference type="AlphaFoldDB" id="A0A3A1QXA9"/>
<feature type="domain" description="HD" evidence="1">
    <location>
        <begin position="25"/>
        <end position="127"/>
    </location>
</feature>
<reference evidence="2 3" key="1">
    <citation type="submission" date="2018-09" db="EMBL/GenBank/DDBJ databases">
        <title>Bacillus saliacetes sp. nov., isolated from Thai shrimp paste (Ka-pi).</title>
        <authorList>
            <person name="Daroonpunt R."/>
            <person name="Tanasupawat S."/>
            <person name="Yiamsombut S."/>
        </authorList>
    </citation>
    <scope>NUCLEOTIDE SEQUENCE [LARGE SCALE GENOMIC DNA]</scope>
    <source>
        <strain evidence="2 3">SKP7-4</strain>
    </source>
</reference>
<dbReference type="Gene3D" id="1.20.58.1910">
    <property type="match status" value="1"/>
</dbReference>
<name>A0A3A1QXA9_9BACI</name>
<dbReference type="PANTHER" id="PTHR33594">
    <property type="entry name" value="SUPERFAMILY HYDROLASE, PUTATIVE (AFU_ORTHOLOGUE AFUA_1G03035)-RELATED"/>
    <property type="match status" value="1"/>
</dbReference>
<dbReference type="SMART" id="SM00471">
    <property type="entry name" value="HDc"/>
    <property type="match status" value="1"/>
</dbReference>
<evidence type="ECO:0000259" key="1">
    <source>
        <dbReference type="PROSITE" id="PS51831"/>
    </source>
</evidence>
<dbReference type="RefSeq" id="WP_119547126.1">
    <property type="nucleotide sequence ID" value="NZ_QXIR01000015.1"/>
</dbReference>
<gene>
    <name evidence="2" type="ORF">D3H55_11815</name>
</gene>
<dbReference type="Gene3D" id="1.10.472.50">
    <property type="entry name" value="HD-domain/PDEase-like"/>
    <property type="match status" value="1"/>
</dbReference>
<dbReference type="PROSITE" id="PS51831">
    <property type="entry name" value="HD"/>
    <property type="match status" value="1"/>
</dbReference>
<evidence type="ECO:0000313" key="2">
    <source>
        <dbReference type="EMBL" id="RIW33069.1"/>
    </source>
</evidence>
<proteinExistence type="predicted"/>
<dbReference type="Proteomes" id="UP000265801">
    <property type="component" value="Unassembled WGS sequence"/>
</dbReference>
<accession>A0A3A1QXA9</accession>
<dbReference type="SUPFAM" id="SSF109604">
    <property type="entry name" value="HD-domain/PDEase-like"/>
    <property type="match status" value="1"/>
</dbReference>
<protein>
    <submittedName>
        <fullName evidence="2">HD domain-containing protein</fullName>
    </submittedName>
</protein>
<evidence type="ECO:0000313" key="3">
    <source>
        <dbReference type="Proteomes" id="UP000265801"/>
    </source>
</evidence>
<dbReference type="EMBL" id="QXIR01000015">
    <property type="protein sequence ID" value="RIW33069.1"/>
    <property type="molecule type" value="Genomic_DNA"/>
</dbReference>